<keyword evidence="3" id="KW-1185">Reference proteome</keyword>
<dbReference type="InterPro" id="IPR017853">
    <property type="entry name" value="GH"/>
</dbReference>
<accession>A0A5C6A1L3</accession>
<dbReference type="OrthoDB" id="9146353at2"/>
<gene>
    <name evidence="2" type="ORF">Pla52n_55600</name>
</gene>
<feature type="signal peptide" evidence="1">
    <location>
        <begin position="1"/>
        <end position="26"/>
    </location>
</feature>
<organism evidence="2 3">
    <name type="scientific">Stieleria varia</name>
    <dbReference type="NCBI Taxonomy" id="2528005"/>
    <lineage>
        <taxon>Bacteria</taxon>
        <taxon>Pseudomonadati</taxon>
        <taxon>Planctomycetota</taxon>
        <taxon>Planctomycetia</taxon>
        <taxon>Pirellulales</taxon>
        <taxon>Pirellulaceae</taxon>
        <taxon>Stieleria</taxon>
    </lineage>
</organism>
<protein>
    <recommendedName>
        <fullName evidence="4">Glycoside hydrolase family 42 N-terminal domain-containing protein</fullName>
    </recommendedName>
</protein>
<dbReference type="Gene3D" id="2.60.120.260">
    <property type="entry name" value="Galactose-binding domain-like"/>
    <property type="match status" value="1"/>
</dbReference>
<dbReference type="SUPFAM" id="SSF51445">
    <property type="entry name" value="(Trans)glycosidases"/>
    <property type="match status" value="1"/>
</dbReference>
<evidence type="ECO:0000256" key="1">
    <source>
        <dbReference type="SAM" id="SignalP"/>
    </source>
</evidence>
<dbReference type="AlphaFoldDB" id="A0A5C6A1L3"/>
<dbReference type="EMBL" id="SJPN01000008">
    <property type="protein sequence ID" value="TWT93732.1"/>
    <property type="molecule type" value="Genomic_DNA"/>
</dbReference>
<evidence type="ECO:0008006" key="4">
    <source>
        <dbReference type="Google" id="ProtNLM"/>
    </source>
</evidence>
<proteinExistence type="predicted"/>
<reference evidence="2 3" key="1">
    <citation type="submission" date="2019-02" db="EMBL/GenBank/DDBJ databases">
        <title>Deep-cultivation of Planctomycetes and their phenomic and genomic characterization uncovers novel biology.</title>
        <authorList>
            <person name="Wiegand S."/>
            <person name="Jogler M."/>
            <person name="Boedeker C."/>
            <person name="Pinto D."/>
            <person name="Vollmers J."/>
            <person name="Rivas-Marin E."/>
            <person name="Kohn T."/>
            <person name="Peeters S.H."/>
            <person name="Heuer A."/>
            <person name="Rast P."/>
            <person name="Oberbeckmann S."/>
            <person name="Bunk B."/>
            <person name="Jeske O."/>
            <person name="Meyerdierks A."/>
            <person name="Storesund J.E."/>
            <person name="Kallscheuer N."/>
            <person name="Luecker S."/>
            <person name="Lage O.M."/>
            <person name="Pohl T."/>
            <person name="Merkel B.J."/>
            <person name="Hornburger P."/>
            <person name="Mueller R.-W."/>
            <person name="Bruemmer F."/>
            <person name="Labrenz M."/>
            <person name="Spormann A.M."/>
            <person name="Op Den Camp H."/>
            <person name="Overmann J."/>
            <person name="Amann R."/>
            <person name="Jetten M.S.M."/>
            <person name="Mascher T."/>
            <person name="Medema M.H."/>
            <person name="Devos D.P."/>
            <person name="Kaster A.-K."/>
            <person name="Ovreas L."/>
            <person name="Rohde M."/>
            <person name="Galperin M.Y."/>
            <person name="Jogler C."/>
        </authorList>
    </citation>
    <scope>NUCLEOTIDE SEQUENCE [LARGE SCALE GENOMIC DNA]</scope>
    <source>
        <strain evidence="2 3">Pla52n</strain>
    </source>
</reference>
<evidence type="ECO:0000313" key="3">
    <source>
        <dbReference type="Proteomes" id="UP000320176"/>
    </source>
</evidence>
<dbReference type="Proteomes" id="UP000320176">
    <property type="component" value="Unassembled WGS sequence"/>
</dbReference>
<dbReference type="Gene3D" id="3.20.20.80">
    <property type="entry name" value="Glycosidases"/>
    <property type="match status" value="1"/>
</dbReference>
<evidence type="ECO:0000313" key="2">
    <source>
        <dbReference type="EMBL" id="TWT93732.1"/>
    </source>
</evidence>
<keyword evidence="1" id="KW-0732">Signal</keyword>
<sequence length="886" mass="98657" precursor="true">MFRLAIFSIVLSSALCLVQFGSPVVADDIWIEGENSQTQQLKPHSWYSDAVKKDLLSGKNWASHFDASGIGTVGYEIDVTEPGDYSFWVRTNPIASRLSYQINQSGWNAIDTHSAVDVVNIANDGKPDLRFVGWVRVGSLKLLAGKSTIEFRMESNNNHHGGIDCFLLTQSEFEPSGTLQPGQKLGLAESGWWAFEPDPDPFDSNALVDLRFLNEKSAGQDGFIKSNGEQFLLGSGAPVRFWGINTGHELLKADDATIRMTARRWAKFGINLVRIHGALFDRTGDDASRIDRDKLKRLHHVVNAFKREGIYSHISFYFPLWMKLKPSDQINGSAIGKHPFALPYFEPKMQSMTREWVTQILSTPVDGRRLSDEPAIACIEIINEDSLFFWTFSAENLGPGPLKTLETQFAKYLNTKYGSIESALKVWRPETHPRDNAAQGRVAVLDAWNMTREGMRSSDGKRRRMTDQIAFLATLQRDYYAATAKHMRDVGCKSLMSASNWTTADNAVLGGIERWTYMATDVVDKHGYFGARHEGDASGYSVREGQRYEDASALLNPENVPISYWQTAGRPHLHSEIAWNKPNRFIADGNLLTASYAALQGVDGYVWFAAADGKWENTGNGKWTWMMPGEIGQSPAAALQYRRGDVAQSAPVRRLVSNDDDVMSLRGTHIIEGRNADFRTSDQPASDSQATLQSFDPLTPFVGRVERSFSPNAQPAELDISRFIDRESGLIKSITGELNWNYHDGWLTVNTPCSQAVTGFLSKAGSIELADIQIESEMQYGTIHVISLDGTPLSQSRRILIQAFSEEKMYGFQSTSGTIQNTGSLPINVRQIDGRVRFKGNRPYTVHLTDANGYPVDKGTTLRGDTLELNSSSMYTVLKTVDVGQE</sequence>
<comment type="caution">
    <text evidence="2">The sequence shown here is derived from an EMBL/GenBank/DDBJ whole genome shotgun (WGS) entry which is preliminary data.</text>
</comment>
<feature type="chain" id="PRO_5022695239" description="Glycoside hydrolase family 42 N-terminal domain-containing protein" evidence="1">
    <location>
        <begin position="27"/>
        <end position="886"/>
    </location>
</feature>
<dbReference type="RefSeq" id="WP_146522574.1">
    <property type="nucleotide sequence ID" value="NZ_CP151726.1"/>
</dbReference>
<name>A0A5C6A1L3_9BACT</name>